<evidence type="ECO:0000313" key="8">
    <source>
        <dbReference type="Proteomes" id="UP001553161"/>
    </source>
</evidence>
<accession>A0ABV3L2G5</accession>
<keyword evidence="4 5" id="KW-0472">Membrane</keyword>
<feature type="transmembrane region" description="Helical" evidence="5">
    <location>
        <begin position="48"/>
        <end position="68"/>
    </location>
</feature>
<evidence type="ECO:0000256" key="3">
    <source>
        <dbReference type="ARBA" id="ARBA00022989"/>
    </source>
</evidence>
<dbReference type="Pfam" id="PF06305">
    <property type="entry name" value="LapA_dom"/>
    <property type="match status" value="1"/>
</dbReference>
<reference evidence="7 8" key="1">
    <citation type="submission" date="2024-07" db="EMBL/GenBank/DDBJ databases">
        <authorList>
            <person name="Kang M."/>
        </authorList>
    </citation>
    <scope>NUCLEOTIDE SEQUENCE [LARGE SCALE GENOMIC DNA]</scope>
    <source>
        <strain evidence="7 8">DFM31</strain>
    </source>
</reference>
<keyword evidence="8" id="KW-1185">Reference proteome</keyword>
<organism evidence="7 8">
    <name type="scientific">Meridianimarinicoccus marinus</name>
    <dbReference type="NCBI Taxonomy" id="3231483"/>
    <lineage>
        <taxon>Bacteria</taxon>
        <taxon>Pseudomonadati</taxon>
        <taxon>Pseudomonadota</taxon>
        <taxon>Alphaproteobacteria</taxon>
        <taxon>Rhodobacterales</taxon>
        <taxon>Paracoccaceae</taxon>
        <taxon>Meridianimarinicoccus</taxon>
    </lineage>
</organism>
<name>A0ABV3L2G5_9RHOB</name>
<dbReference type="EMBL" id="JBFBVU010000002">
    <property type="protein sequence ID" value="MEV8465742.1"/>
    <property type="molecule type" value="Genomic_DNA"/>
</dbReference>
<keyword evidence="2 5" id="KW-0812">Transmembrane</keyword>
<protein>
    <submittedName>
        <fullName evidence="7">LapA family protein</fullName>
    </submittedName>
</protein>
<gene>
    <name evidence="7" type="ORF">AB0T83_02965</name>
</gene>
<evidence type="ECO:0000313" key="7">
    <source>
        <dbReference type="EMBL" id="MEV8465742.1"/>
    </source>
</evidence>
<evidence type="ECO:0000259" key="6">
    <source>
        <dbReference type="Pfam" id="PF06305"/>
    </source>
</evidence>
<dbReference type="InterPro" id="IPR010445">
    <property type="entry name" value="LapA_dom"/>
</dbReference>
<evidence type="ECO:0000256" key="5">
    <source>
        <dbReference type="SAM" id="Phobius"/>
    </source>
</evidence>
<evidence type="ECO:0000256" key="2">
    <source>
        <dbReference type="ARBA" id="ARBA00022692"/>
    </source>
</evidence>
<evidence type="ECO:0000256" key="4">
    <source>
        <dbReference type="ARBA" id="ARBA00023136"/>
    </source>
</evidence>
<dbReference type="Proteomes" id="UP001553161">
    <property type="component" value="Unassembled WGS sequence"/>
</dbReference>
<proteinExistence type="predicted"/>
<sequence length="118" mass="13362">MRTIKYLFLAIVAVLLITIGFANRQSVILTLLPDDLVPFLKFNYAVSLPLYVVVLGSIGVGLLLGFIWEWIRESKHRSEAVHQRREKAVLAKEVEKMKADRNEGKDDILALLDDNRAA</sequence>
<keyword evidence="1" id="KW-1003">Cell membrane</keyword>
<evidence type="ECO:0000256" key="1">
    <source>
        <dbReference type="ARBA" id="ARBA00022475"/>
    </source>
</evidence>
<comment type="caution">
    <text evidence="7">The sequence shown here is derived from an EMBL/GenBank/DDBJ whole genome shotgun (WGS) entry which is preliminary data.</text>
</comment>
<dbReference type="RefSeq" id="WP_366191403.1">
    <property type="nucleotide sequence ID" value="NZ_JBFBVU010000002.1"/>
</dbReference>
<feature type="domain" description="Lipopolysaccharide assembly protein A" evidence="6">
    <location>
        <begin position="39"/>
        <end position="95"/>
    </location>
</feature>
<keyword evidence="3 5" id="KW-1133">Transmembrane helix</keyword>